<dbReference type="SUPFAM" id="SSF47565">
    <property type="entry name" value="Insect pheromone/odorant-binding proteins"/>
    <property type="match status" value="1"/>
</dbReference>
<feature type="compositionally biased region" description="Low complexity" evidence="1">
    <location>
        <begin position="62"/>
        <end position="71"/>
    </location>
</feature>
<evidence type="ECO:0000313" key="4">
    <source>
        <dbReference type="Proteomes" id="UP001075354"/>
    </source>
</evidence>
<keyword evidence="2" id="KW-0732">Signal</keyword>
<dbReference type="GO" id="GO:0005549">
    <property type="term" value="F:odorant binding"/>
    <property type="evidence" value="ECO:0007669"/>
    <property type="project" value="InterPro"/>
</dbReference>
<reference evidence="3" key="1">
    <citation type="submission" date="2022-12" db="EMBL/GenBank/DDBJ databases">
        <title>Chromosome-level genome assembly of the bean flower thrips Megalurothrips usitatus.</title>
        <authorList>
            <person name="Ma L."/>
            <person name="Liu Q."/>
            <person name="Li H."/>
            <person name="Cai W."/>
        </authorList>
    </citation>
    <scope>NUCLEOTIDE SEQUENCE</scope>
    <source>
        <strain evidence="3">Cailab_2022a</strain>
    </source>
</reference>
<dbReference type="AlphaFoldDB" id="A0AAV7Y1N9"/>
<evidence type="ECO:0000256" key="1">
    <source>
        <dbReference type="SAM" id="MobiDB-lite"/>
    </source>
</evidence>
<dbReference type="Gene3D" id="1.10.238.20">
    <property type="entry name" value="Pheromone/general odorant binding protein domain"/>
    <property type="match status" value="1"/>
</dbReference>
<dbReference type="Proteomes" id="UP001075354">
    <property type="component" value="Chromosome 1"/>
</dbReference>
<dbReference type="CDD" id="cd23992">
    <property type="entry name" value="PBP_GOBP"/>
    <property type="match status" value="1"/>
</dbReference>
<feature type="compositionally biased region" description="Basic and acidic residues" evidence="1">
    <location>
        <begin position="52"/>
        <end position="61"/>
    </location>
</feature>
<evidence type="ECO:0000256" key="2">
    <source>
        <dbReference type="SAM" id="SignalP"/>
    </source>
</evidence>
<comment type="caution">
    <text evidence="3">The sequence shown here is derived from an EMBL/GenBank/DDBJ whole genome shotgun (WGS) entry which is preliminary data.</text>
</comment>
<keyword evidence="4" id="KW-1185">Reference proteome</keyword>
<protein>
    <submittedName>
        <fullName evidence="3">Uncharacterized protein</fullName>
    </submittedName>
</protein>
<dbReference type="InterPro" id="IPR036728">
    <property type="entry name" value="PBP_GOBP_sf"/>
</dbReference>
<feature type="chain" id="PRO_5043956039" evidence="2">
    <location>
        <begin position="23"/>
        <end position="164"/>
    </location>
</feature>
<feature type="region of interest" description="Disordered" evidence="1">
    <location>
        <begin position="52"/>
        <end position="72"/>
    </location>
</feature>
<gene>
    <name evidence="3" type="ORF">ONE63_000175</name>
</gene>
<sequence>METAAVVLVLLAALCGLAGLNAAIESPESSRVRPRSVIFKYYQECRKELGADDENRSERVRPTGPTGPSGRPRLDTQAWLCVFKKDGWIIDKKFVPGKLLARLAQEFKYNPKGWPKEREAALKCIGEVVSEDFNTEESLVEHFFECEIQEHHPPSTTPSGNEAF</sequence>
<feature type="signal peptide" evidence="2">
    <location>
        <begin position="1"/>
        <end position="22"/>
    </location>
</feature>
<dbReference type="EMBL" id="JAPTSV010000001">
    <property type="protein sequence ID" value="KAJ1531500.1"/>
    <property type="molecule type" value="Genomic_DNA"/>
</dbReference>
<evidence type="ECO:0000313" key="3">
    <source>
        <dbReference type="EMBL" id="KAJ1531500.1"/>
    </source>
</evidence>
<proteinExistence type="predicted"/>
<organism evidence="3 4">
    <name type="scientific">Megalurothrips usitatus</name>
    <name type="common">bean blossom thrips</name>
    <dbReference type="NCBI Taxonomy" id="439358"/>
    <lineage>
        <taxon>Eukaryota</taxon>
        <taxon>Metazoa</taxon>
        <taxon>Ecdysozoa</taxon>
        <taxon>Arthropoda</taxon>
        <taxon>Hexapoda</taxon>
        <taxon>Insecta</taxon>
        <taxon>Pterygota</taxon>
        <taxon>Neoptera</taxon>
        <taxon>Paraneoptera</taxon>
        <taxon>Thysanoptera</taxon>
        <taxon>Terebrantia</taxon>
        <taxon>Thripoidea</taxon>
        <taxon>Thripidae</taxon>
        <taxon>Megalurothrips</taxon>
    </lineage>
</organism>
<accession>A0AAV7Y1N9</accession>
<name>A0AAV7Y1N9_9NEOP</name>